<feature type="region of interest" description="Disordered" evidence="1">
    <location>
        <begin position="171"/>
        <end position="215"/>
    </location>
</feature>
<evidence type="ECO:0000313" key="2">
    <source>
        <dbReference type="EMBL" id="SJL16403.1"/>
    </source>
</evidence>
<sequence length="241" mass="25601">MAVQLISSVGGIWPNANQHGKCVKSYSMVWTLRNRGANRYASSPHGETQPMKAFGEKSPTIVTSITMASIEPRPDGAWAKLKYTPCEASSKDEQAAPTRGSPITMASVEPRLDGAQENTARKPTTTPKSTRAVARPGMGINRQPSTDLEGMGQTGNSVFAVQAPPITLPRSGPLMKGEDDPGIPPLKGQGRSPKGIQDAKKTAAGQEAASAQAVNRGHSVTLIKVPDEDDNTAYQIWLAKE</sequence>
<name>A0A284S5W5_ARMOS</name>
<protein>
    <submittedName>
        <fullName evidence="2">Uncharacterized protein</fullName>
    </submittedName>
</protein>
<feature type="region of interest" description="Disordered" evidence="1">
    <location>
        <begin position="113"/>
        <end position="142"/>
    </location>
</feature>
<evidence type="ECO:0000256" key="1">
    <source>
        <dbReference type="SAM" id="MobiDB-lite"/>
    </source>
</evidence>
<proteinExistence type="predicted"/>
<keyword evidence="3" id="KW-1185">Reference proteome</keyword>
<feature type="compositionally biased region" description="Low complexity" evidence="1">
    <location>
        <begin position="202"/>
        <end position="213"/>
    </location>
</feature>
<accession>A0A284S5W5</accession>
<dbReference type="AlphaFoldDB" id="A0A284S5W5"/>
<feature type="compositionally biased region" description="Polar residues" evidence="1">
    <location>
        <begin position="116"/>
        <end position="129"/>
    </location>
</feature>
<evidence type="ECO:0000313" key="3">
    <source>
        <dbReference type="Proteomes" id="UP000219338"/>
    </source>
</evidence>
<organism evidence="2 3">
    <name type="scientific">Armillaria ostoyae</name>
    <name type="common">Armillaria root rot fungus</name>
    <dbReference type="NCBI Taxonomy" id="47428"/>
    <lineage>
        <taxon>Eukaryota</taxon>
        <taxon>Fungi</taxon>
        <taxon>Dikarya</taxon>
        <taxon>Basidiomycota</taxon>
        <taxon>Agaricomycotina</taxon>
        <taxon>Agaricomycetes</taxon>
        <taxon>Agaricomycetidae</taxon>
        <taxon>Agaricales</taxon>
        <taxon>Marasmiineae</taxon>
        <taxon>Physalacriaceae</taxon>
        <taxon>Armillaria</taxon>
    </lineage>
</organism>
<dbReference type="Proteomes" id="UP000219338">
    <property type="component" value="Unassembled WGS sequence"/>
</dbReference>
<reference evidence="3" key="1">
    <citation type="journal article" date="2017" name="Nat. Ecol. Evol.">
        <title>Genome expansion and lineage-specific genetic innovations in the forest pathogenic fungi Armillaria.</title>
        <authorList>
            <person name="Sipos G."/>
            <person name="Prasanna A.N."/>
            <person name="Walter M.C."/>
            <person name="O'Connor E."/>
            <person name="Balint B."/>
            <person name="Krizsan K."/>
            <person name="Kiss B."/>
            <person name="Hess J."/>
            <person name="Varga T."/>
            <person name="Slot J."/>
            <person name="Riley R."/>
            <person name="Boka B."/>
            <person name="Rigling D."/>
            <person name="Barry K."/>
            <person name="Lee J."/>
            <person name="Mihaltcheva S."/>
            <person name="LaButti K."/>
            <person name="Lipzen A."/>
            <person name="Waldron R."/>
            <person name="Moloney N.M."/>
            <person name="Sperisen C."/>
            <person name="Kredics L."/>
            <person name="Vagvoelgyi C."/>
            <person name="Patrignani A."/>
            <person name="Fitzpatrick D."/>
            <person name="Nagy I."/>
            <person name="Doyle S."/>
            <person name="Anderson J.B."/>
            <person name="Grigoriev I.V."/>
            <person name="Gueldener U."/>
            <person name="Muensterkoetter M."/>
            <person name="Nagy L.G."/>
        </authorList>
    </citation>
    <scope>NUCLEOTIDE SEQUENCE [LARGE SCALE GENOMIC DNA]</scope>
    <source>
        <strain evidence="3">C18/9</strain>
    </source>
</reference>
<gene>
    <name evidence="2" type="ORF">ARMOST_19927</name>
</gene>
<dbReference type="EMBL" id="FUEG01000034">
    <property type="protein sequence ID" value="SJL16403.1"/>
    <property type="molecule type" value="Genomic_DNA"/>
</dbReference>